<evidence type="ECO:0000313" key="3">
    <source>
        <dbReference type="Proteomes" id="UP000239650"/>
    </source>
</evidence>
<feature type="transmembrane region" description="Helical" evidence="1">
    <location>
        <begin position="222"/>
        <end position="246"/>
    </location>
</feature>
<feature type="transmembrane region" description="Helical" evidence="1">
    <location>
        <begin position="267"/>
        <end position="288"/>
    </location>
</feature>
<dbReference type="Proteomes" id="UP000239650">
    <property type="component" value="Unassembled WGS sequence"/>
</dbReference>
<gene>
    <name evidence="2" type="ORF">LAS9267_00351</name>
</gene>
<sequence>MRLKKLVLDVLFVGVVVLGLLVISQRAKSMYSERLNHNSLSQKAVIFKTKSHQSIQSTIQAIDKTKLNNFQVQFNVNNHLSYVYAKGKQANVPLKDGRFFSNYDFKSRIPVVVVGQSRVNELYQPASQAYYQTKNRYLSVIGVVGTNQTTSLDQHVFISASPEFVLNNRSLNQVTVLVDDQQIGAHLKEYQKIFKTKSISNLTPKNTPIIGVNWLRENGTAAIILVLLIIVAGVLSHLFAQLVNGYHAQKNLTASLYRKYSMGQTQIFAAHLLSMTLIGFIIGSWFFYLTHLGIIFGGLVVVDLVLIAYFYFRMTRIKSAH</sequence>
<comment type="caution">
    <text evidence="2">The sequence shown here is derived from an EMBL/GenBank/DDBJ whole genome shotgun (WGS) entry which is preliminary data.</text>
</comment>
<keyword evidence="1" id="KW-1133">Transmembrane helix</keyword>
<reference evidence="2 3" key="1">
    <citation type="submission" date="2018-02" db="EMBL/GenBank/DDBJ databases">
        <authorList>
            <person name="Rodrigo-Torres L."/>
            <person name="Arahal R. D."/>
            <person name="Lucena T."/>
        </authorList>
    </citation>
    <scope>NUCLEOTIDE SEQUENCE [LARGE SCALE GENOMIC DNA]</scope>
    <source>
        <strain evidence="2 3">CECT 9267</strain>
    </source>
</reference>
<evidence type="ECO:0000256" key="1">
    <source>
        <dbReference type="SAM" id="Phobius"/>
    </source>
</evidence>
<name>A0AAE8J3K5_LATSK</name>
<proteinExistence type="predicted"/>
<dbReference type="EMBL" id="OKRC01000001">
    <property type="protein sequence ID" value="SPE18866.1"/>
    <property type="molecule type" value="Genomic_DNA"/>
</dbReference>
<accession>A0AAE8J3K5</accession>
<organism evidence="2 3">
    <name type="scientific">Latilactobacillus sakei</name>
    <name type="common">Lactobacillus sakei</name>
    <dbReference type="NCBI Taxonomy" id="1599"/>
    <lineage>
        <taxon>Bacteria</taxon>
        <taxon>Bacillati</taxon>
        <taxon>Bacillota</taxon>
        <taxon>Bacilli</taxon>
        <taxon>Lactobacillales</taxon>
        <taxon>Lactobacillaceae</taxon>
        <taxon>Latilactobacillus</taxon>
    </lineage>
</organism>
<dbReference type="GeneID" id="57133761"/>
<evidence type="ECO:0000313" key="2">
    <source>
        <dbReference type="EMBL" id="SPE18866.1"/>
    </source>
</evidence>
<dbReference type="AlphaFoldDB" id="A0AAE8J3K5"/>
<feature type="transmembrane region" description="Helical" evidence="1">
    <location>
        <begin position="294"/>
        <end position="312"/>
    </location>
</feature>
<protein>
    <submittedName>
        <fullName evidence="2">MacB-like periplasmic core domain protein</fullName>
    </submittedName>
</protein>
<keyword evidence="1" id="KW-0472">Membrane</keyword>
<keyword evidence="1" id="KW-0812">Transmembrane</keyword>
<dbReference type="RefSeq" id="WP_016265066.1">
    <property type="nucleotide sequence ID" value="NZ_BJLN01000001.1"/>
</dbReference>